<feature type="disulfide bond" evidence="16">
    <location>
        <begin position="1629"/>
        <end position="1664"/>
    </location>
</feature>
<evidence type="ECO:0000259" key="20">
    <source>
        <dbReference type="PROSITE" id="PS50893"/>
    </source>
</evidence>
<feature type="domain" description="Peptidase A1" evidence="22">
    <location>
        <begin position="1392"/>
        <end position="1701"/>
    </location>
</feature>
<dbReference type="InterPro" id="IPR033121">
    <property type="entry name" value="PEPTIDASE_A1"/>
</dbReference>
<keyword evidence="5 17" id="KW-0645">Protease</keyword>
<evidence type="ECO:0000256" key="9">
    <source>
        <dbReference type="ARBA" id="ARBA00022750"/>
    </source>
</evidence>
<keyword evidence="14" id="KW-0539">Nucleus</keyword>
<feature type="domain" description="ABC transporter" evidence="20">
    <location>
        <begin position="601"/>
        <end position="909"/>
    </location>
</feature>
<evidence type="ECO:0000256" key="8">
    <source>
        <dbReference type="ARBA" id="ARBA00022741"/>
    </source>
</evidence>
<evidence type="ECO:0000256" key="1">
    <source>
        <dbReference type="ARBA" id="ARBA00004141"/>
    </source>
</evidence>
<dbReference type="SUPFAM" id="SSF52540">
    <property type="entry name" value="P-loop containing nucleoside triphosphate hydrolases"/>
    <property type="match status" value="2"/>
</dbReference>
<evidence type="ECO:0000256" key="14">
    <source>
        <dbReference type="ARBA" id="ARBA00023242"/>
    </source>
</evidence>
<feature type="transmembrane region" description="Helical" evidence="19">
    <location>
        <begin position="938"/>
        <end position="959"/>
    </location>
</feature>
<dbReference type="Gene3D" id="1.20.1560.10">
    <property type="entry name" value="ABC transporter type 1, transmembrane domain"/>
    <property type="match status" value="2"/>
</dbReference>
<feature type="transmembrane region" description="Helical" evidence="19">
    <location>
        <begin position="578"/>
        <end position="596"/>
    </location>
</feature>
<organism evidence="23 24">
    <name type="scientific">Purpureocillium lavendulum</name>
    <dbReference type="NCBI Taxonomy" id="1247861"/>
    <lineage>
        <taxon>Eukaryota</taxon>
        <taxon>Fungi</taxon>
        <taxon>Dikarya</taxon>
        <taxon>Ascomycota</taxon>
        <taxon>Pezizomycotina</taxon>
        <taxon>Sordariomycetes</taxon>
        <taxon>Hypocreomycetidae</taxon>
        <taxon>Hypocreales</taxon>
        <taxon>Ophiocordycipitaceae</taxon>
        <taxon>Purpureocillium</taxon>
    </lineage>
</organism>
<evidence type="ECO:0000256" key="18">
    <source>
        <dbReference type="SAM" id="MobiDB-lite"/>
    </source>
</evidence>
<feature type="active site" evidence="15">
    <location>
        <position position="1593"/>
    </location>
</feature>
<name>A0AB34G0Y9_9HYPO</name>
<dbReference type="Proteomes" id="UP001163105">
    <property type="component" value="Unassembled WGS sequence"/>
</dbReference>
<feature type="compositionally biased region" description="Polar residues" evidence="18">
    <location>
        <begin position="692"/>
        <end position="704"/>
    </location>
</feature>
<dbReference type="InterPro" id="IPR001969">
    <property type="entry name" value="Aspartic_peptidase_AS"/>
</dbReference>
<dbReference type="GO" id="GO:0006351">
    <property type="term" value="P:DNA-templated transcription"/>
    <property type="evidence" value="ECO:0007669"/>
    <property type="project" value="InterPro"/>
</dbReference>
<evidence type="ECO:0000256" key="2">
    <source>
        <dbReference type="ARBA" id="ARBA00007447"/>
    </source>
</evidence>
<feature type="region of interest" description="Disordered" evidence="18">
    <location>
        <begin position="672"/>
        <end position="725"/>
    </location>
</feature>
<dbReference type="SUPFAM" id="SSF90123">
    <property type="entry name" value="ABC transporter transmembrane region"/>
    <property type="match status" value="2"/>
</dbReference>
<comment type="similarity">
    <text evidence="2 17">Belongs to the peptidase A1 family.</text>
</comment>
<dbReference type="InterPro" id="IPR034163">
    <property type="entry name" value="Aspergillopepsin-like_cat_dom"/>
</dbReference>
<comment type="similarity">
    <text evidence="3">Belongs to the ABC transporter superfamily. ABCB family. Multidrug resistance exporter (TC 3.A.1.201) subfamily.</text>
</comment>
<keyword evidence="7" id="KW-0677">Repeat</keyword>
<keyword evidence="24" id="KW-1185">Reference proteome</keyword>
<dbReference type="PROSITE" id="PS00141">
    <property type="entry name" value="ASP_PROTEASE"/>
    <property type="match status" value="1"/>
</dbReference>
<feature type="domain" description="ABC transmembrane type-1" evidence="21">
    <location>
        <begin position="453"/>
        <end position="608"/>
    </location>
</feature>
<dbReference type="Pfam" id="PF00664">
    <property type="entry name" value="ABC_membrane"/>
    <property type="match status" value="2"/>
</dbReference>
<sequence length="1703" mass="185819">MEDLQPEPVQIIHVPTVQPYVMEAATKISNVPLQHQALLFSIYTMAVVSLSDHECEEWLNLSRDAALQTFTLGAKLSLIRFDFLKNYDMAILQALILFLWSLAGYHRDGELINLSPFETEMRRRIWWQIIVQDSTHAMASGLNSSLLPANWDTKEPQNLNDADLFPNSTEPARPRDGPTEMAFCLILHRVYRFMTEAAGYTGGLAALGEAILEQTSDRNSDAAKIQAAIATFRGAAVDLDTSLRDLEERFVDVKAGNAHVAALTIRPSLMQKIEGMIPNPEQTGFFSSEENAFQTLLLHFRLDIFAAFTGQLRHRPDGPLADRGWVVVEKVYAQHPELFDMTEQHEATDKAKIQYERQPAFKDYIRIFSYATQWDIAAYVAATFASIGAGVTLPLMNIVFGKLVGDFNSYFLPNTATTRAEFEANLNRQSLYIFLLFLGRFCLSYVNKACCRITEKLGTFVEYTATVFAAIIVAFTYSWNLTLVTGSVILFIALVVGIFVPIITKGHMAITKAEGMAGAVEHMTSKHASWMDKAKLKGQWLSPFFAIQFGILYFALYGAFGLAFWYGSRSYYDGRIDSVGTVIIVMMSVLMLVISLERISAPITDIGKATGSLKGPEVRPHIKVLDDLNITLQAGKKTAIVGPSGSGKSTIVGLLQRWYSLSDQYAIEKIVDQTGNQEDGTKGKQPKGGVETHTSPDGNGSQNPAVLPEDSSPAVELSGSISTSGHTLDNIDQKWWRSQIGLVQQDPFLFNGTIYQNVANGLVGSQWESEPEKTKMELVKAACKEAFADEFIHNLPDGYDTHVGDGGTKLSGGQRQRLAIARSIVKKPEILILDEATSAIDAYLFGKVVVVFQEQGKNLIDGGNFWSLMWAVMAIGVGLSYFFMGLITTNLEHATTYGNQYFEAMLFQEMSFFDREENSQGTLAARVAGDPKQLQELLGINMAMVYTGAFNLVGAIAIAFAFSWKLAIVAFCVTMPVGFISGYWRLKYETQFNEMNAAVFAESSKFAAESIGAFRTVASLTLENAICTRYETLLNNHVKVAMKKSWWTSLVFAFSDSVSLACQALIFWYGGTLLASRELTANQGGVKIELRDVHFKYPTRAVSVFNGLNLTVEKGQFAALVGASGCGKSTIISLLERFYSAHKGAILANGKDISDLSVFEYRKNLSLVSQEAALFQGSIKENILLGIDSRMITEDQLHQFCRDASIHDFIVSLPDGYGTDVGSKGVSLSGGQKQRLAIARALVRNPSILLLDEATSSLDSESEKNADVIFVLGENGMMLEQGSHDELLKKGGTYWHMSESVIMQTFGAFLVSLLSASYLAAALPTEATGKFSVTASHNRHHKPHGPLALAKAYRKFNKALPKDLASAIDRLGKRGTGTGSDPNVPQQYDSEYLAAVKIGTPAQTLNLDFDTGSSDLWVFSTLTPSNEVNGQTLYDPKKSSTAKLLSGETWSISYGDGSSSSGTVYSDVVNVGGLSVKAQAVETAKKVSSEFTGDPGSGLLGLAFSSINTVSPRQQKTFFDNASPNLQSPLFTADLKHQANGKYNFGYIDSSAHTGSIVYTPVDSSQGFWTWTSTGYSVGGSRLTRESIDGIADTGTTLLLLPDDVVDAYYREVDGASYDDSQGGYTFSCGTTLPNFTFGVESSTITVPGAYINYAPTDDSGSTCFGGIQSSSGIGINIFGDVALKSAFVVFDGGNLRLGWAPK</sequence>
<dbReference type="InterPro" id="IPR003593">
    <property type="entry name" value="AAA+_ATPase"/>
</dbReference>
<dbReference type="GO" id="GO:0003677">
    <property type="term" value="F:DNA binding"/>
    <property type="evidence" value="ECO:0007669"/>
    <property type="project" value="InterPro"/>
</dbReference>
<dbReference type="PROSITE" id="PS50893">
    <property type="entry name" value="ABC_TRANSPORTER_2"/>
    <property type="match status" value="2"/>
</dbReference>
<feature type="transmembrane region" description="Helical" evidence="19">
    <location>
        <begin position="376"/>
        <end position="400"/>
    </location>
</feature>
<evidence type="ECO:0000256" key="13">
    <source>
        <dbReference type="ARBA" id="ARBA00023136"/>
    </source>
</evidence>
<feature type="transmembrane region" description="Helical" evidence="19">
    <location>
        <begin position="459"/>
        <end position="477"/>
    </location>
</feature>
<dbReference type="GO" id="GO:0005524">
    <property type="term" value="F:ATP binding"/>
    <property type="evidence" value="ECO:0007669"/>
    <property type="project" value="UniProtKB-KW"/>
</dbReference>
<keyword evidence="10 17" id="KW-0378">Hydrolase</keyword>
<keyword evidence="4" id="KW-0813">Transport</keyword>
<dbReference type="InterPro" id="IPR036640">
    <property type="entry name" value="ABC1_TM_sf"/>
</dbReference>
<dbReference type="PROSITE" id="PS51767">
    <property type="entry name" value="PEPTIDASE_A1"/>
    <property type="match status" value="1"/>
</dbReference>
<keyword evidence="11" id="KW-0067">ATP-binding</keyword>
<feature type="domain" description="ABC transporter" evidence="20">
    <location>
        <begin position="1088"/>
        <end position="1315"/>
    </location>
</feature>
<evidence type="ECO:0000256" key="3">
    <source>
        <dbReference type="ARBA" id="ARBA00007577"/>
    </source>
</evidence>
<dbReference type="InterPro" id="IPR017871">
    <property type="entry name" value="ABC_transporter-like_CS"/>
</dbReference>
<protein>
    <submittedName>
        <fullName evidence="23">Multidrug resistance protein 2</fullName>
    </submittedName>
</protein>
<feature type="active site" evidence="15">
    <location>
        <position position="1410"/>
    </location>
</feature>
<evidence type="ECO:0000256" key="17">
    <source>
        <dbReference type="RuleBase" id="RU000454"/>
    </source>
</evidence>
<dbReference type="PROSITE" id="PS50929">
    <property type="entry name" value="ABC_TM1F"/>
    <property type="match status" value="2"/>
</dbReference>
<evidence type="ECO:0000313" key="23">
    <source>
        <dbReference type="EMBL" id="KAJ6445302.1"/>
    </source>
</evidence>
<dbReference type="FunFam" id="3.40.50.300:FF:000913">
    <property type="entry name" value="ABC multidrug transporter SitT"/>
    <property type="match status" value="1"/>
</dbReference>
<evidence type="ECO:0000256" key="5">
    <source>
        <dbReference type="ARBA" id="ARBA00022670"/>
    </source>
</evidence>
<dbReference type="GO" id="GO:0016887">
    <property type="term" value="F:ATP hydrolysis activity"/>
    <property type="evidence" value="ECO:0007669"/>
    <property type="project" value="InterPro"/>
</dbReference>
<dbReference type="Pfam" id="PF00005">
    <property type="entry name" value="ABC_tran"/>
    <property type="match status" value="2"/>
</dbReference>
<dbReference type="EMBL" id="JAQHRD010000001">
    <property type="protein sequence ID" value="KAJ6445302.1"/>
    <property type="molecule type" value="Genomic_DNA"/>
</dbReference>
<dbReference type="CDD" id="cd06097">
    <property type="entry name" value="Aspergillopepsin_like"/>
    <property type="match status" value="1"/>
</dbReference>
<keyword evidence="9 17" id="KW-0064">Aspartyl protease</keyword>
<dbReference type="Pfam" id="PF04082">
    <property type="entry name" value="Fungal_trans"/>
    <property type="match status" value="1"/>
</dbReference>
<dbReference type="FunFam" id="2.40.70.10:FF:000026">
    <property type="entry name" value="Endothiapepsin"/>
    <property type="match status" value="1"/>
</dbReference>
<evidence type="ECO:0000256" key="6">
    <source>
        <dbReference type="ARBA" id="ARBA00022692"/>
    </source>
</evidence>
<feature type="transmembrane region" description="Helical" evidence="19">
    <location>
        <begin position="540"/>
        <end position="566"/>
    </location>
</feature>
<dbReference type="SUPFAM" id="SSF50630">
    <property type="entry name" value="Acid proteases"/>
    <property type="match status" value="1"/>
</dbReference>
<keyword evidence="13 19" id="KW-0472">Membrane</keyword>
<evidence type="ECO:0000256" key="15">
    <source>
        <dbReference type="PIRSR" id="PIRSR601461-1"/>
    </source>
</evidence>
<dbReference type="GO" id="GO:0008270">
    <property type="term" value="F:zinc ion binding"/>
    <property type="evidence" value="ECO:0007669"/>
    <property type="project" value="InterPro"/>
</dbReference>
<dbReference type="CDD" id="cd12148">
    <property type="entry name" value="fungal_TF_MHR"/>
    <property type="match status" value="1"/>
</dbReference>
<dbReference type="InterPro" id="IPR039421">
    <property type="entry name" value="Type_1_exporter"/>
</dbReference>
<comment type="subcellular location">
    <subcellularLocation>
        <location evidence="1">Membrane</location>
        <topology evidence="1">Multi-pass membrane protein</topology>
    </subcellularLocation>
</comment>
<keyword evidence="6 19" id="KW-0812">Transmembrane</keyword>
<dbReference type="CDD" id="cd18577">
    <property type="entry name" value="ABC_6TM_Pgp_ABCB1_D1_like"/>
    <property type="match status" value="1"/>
</dbReference>
<dbReference type="GO" id="GO:0004190">
    <property type="term" value="F:aspartic-type endopeptidase activity"/>
    <property type="evidence" value="ECO:0007669"/>
    <property type="project" value="UniProtKB-KW"/>
</dbReference>
<dbReference type="InterPro" id="IPR003439">
    <property type="entry name" value="ABC_transporter-like_ATP-bd"/>
</dbReference>
<feature type="transmembrane region" description="Helical" evidence="19">
    <location>
        <begin position="483"/>
        <end position="503"/>
    </location>
</feature>
<dbReference type="PANTHER" id="PTHR43394:SF11">
    <property type="entry name" value="ATP-BINDING CASSETTE TRANSPORTER"/>
    <property type="match status" value="1"/>
</dbReference>
<dbReference type="InterPro" id="IPR021109">
    <property type="entry name" value="Peptidase_aspartic_dom_sf"/>
</dbReference>
<keyword evidence="8" id="KW-0547">Nucleotide-binding</keyword>
<evidence type="ECO:0000256" key="7">
    <source>
        <dbReference type="ARBA" id="ARBA00022737"/>
    </source>
</evidence>
<dbReference type="InterPro" id="IPR011527">
    <property type="entry name" value="ABC1_TM_dom"/>
</dbReference>
<dbReference type="InterPro" id="IPR027417">
    <property type="entry name" value="P-loop_NTPase"/>
</dbReference>
<dbReference type="PRINTS" id="PR00792">
    <property type="entry name" value="PEPSIN"/>
</dbReference>
<dbReference type="GO" id="GO:0016020">
    <property type="term" value="C:membrane"/>
    <property type="evidence" value="ECO:0007669"/>
    <property type="project" value="UniProtKB-SubCell"/>
</dbReference>
<keyword evidence="12 19" id="KW-1133">Transmembrane helix</keyword>
<comment type="caution">
    <text evidence="23">The sequence shown here is derived from an EMBL/GenBank/DDBJ whole genome shotgun (WGS) entry which is preliminary data.</text>
</comment>
<proteinExistence type="inferred from homology"/>
<accession>A0AB34G0Y9</accession>
<dbReference type="GO" id="GO:0140359">
    <property type="term" value="F:ABC-type transporter activity"/>
    <property type="evidence" value="ECO:0007669"/>
    <property type="project" value="InterPro"/>
</dbReference>
<dbReference type="Pfam" id="PF00026">
    <property type="entry name" value="Asp"/>
    <property type="match status" value="1"/>
</dbReference>
<feature type="transmembrane region" description="Helical" evidence="19">
    <location>
        <begin position="966"/>
        <end position="986"/>
    </location>
</feature>
<evidence type="ECO:0000256" key="11">
    <source>
        <dbReference type="ARBA" id="ARBA00022840"/>
    </source>
</evidence>
<dbReference type="CDD" id="cd18578">
    <property type="entry name" value="ABC_6TM_Pgp_ABCB1_D2_like"/>
    <property type="match status" value="1"/>
</dbReference>
<dbReference type="PANTHER" id="PTHR43394">
    <property type="entry name" value="ATP-DEPENDENT PERMEASE MDL1, MITOCHONDRIAL"/>
    <property type="match status" value="1"/>
</dbReference>
<reference evidence="23" key="1">
    <citation type="submission" date="2023-01" db="EMBL/GenBank/DDBJ databases">
        <title>The growth and conidiation of Purpureocillium lavendulum are regulated by nitrogen source and histone H3K14 acetylation.</title>
        <authorList>
            <person name="Tang P."/>
            <person name="Han J."/>
            <person name="Zhang C."/>
            <person name="Tang P."/>
            <person name="Qi F."/>
            <person name="Zhang K."/>
            <person name="Liang L."/>
        </authorList>
    </citation>
    <scope>NUCLEOTIDE SEQUENCE</scope>
    <source>
        <strain evidence="23">YMF1.00683</strain>
    </source>
</reference>
<evidence type="ECO:0000259" key="22">
    <source>
        <dbReference type="PROSITE" id="PS51767"/>
    </source>
</evidence>
<dbReference type="PROSITE" id="PS00211">
    <property type="entry name" value="ABC_TRANSPORTER_1"/>
    <property type="match status" value="2"/>
</dbReference>
<evidence type="ECO:0000256" key="4">
    <source>
        <dbReference type="ARBA" id="ARBA00022448"/>
    </source>
</evidence>
<dbReference type="Gene3D" id="3.40.50.300">
    <property type="entry name" value="P-loop containing nucleotide triphosphate hydrolases"/>
    <property type="match status" value="2"/>
</dbReference>
<dbReference type="InterPro" id="IPR007219">
    <property type="entry name" value="XnlR_reg_dom"/>
</dbReference>
<dbReference type="GO" id="GO:0006508">
    <property type="term" value="P:proteolysis"/>
    <property type="evidence" value="ECO:0007669"/>
    <property type="project" value="UniProtKB-KW"/>
</dbReference>
<dbReference type="FunFam" id="2.40.70.10:FF:000024">
    <property type="entry name" value="Endothiapepsin"/>
    <property type="match status" value="1"/>
</dbReference>
<evidence type="ECO:0000313" key="24">
    <source>
        <dbReference type="Proteomes" id="UP001163105"/>
    </source>
</evidence>
<evidence type="ECO:0000256" key="10">
    <source>
        <dbReference type="ARBA" id="ARBA00022801"/>
    </source>
</evidence>
<evidence type="ECO:0000259" key="21">
    <source>
        <dbReference type="PROSITE" id="PS50929"/>
    </source>
</evidence>
<feature type="transmembrane region" description="Helical" evidence="19">
    <location>
        <begin position="865"/>
        <end position="887"/>
    </location>
</feature>
<dbReference type="Gene3D" id="2.40.70.10">
    <property type="entry name" value="Acid Proteases"/>
    <property type="match status" value="2"/>
</dbReference>
<dbReference type="SMART" id="SM00382">
    <property type="entry name" value="AAA"/>
    <property type="match status" value="2"/>
</dbReference>
<evidence type="ECO:0000256" key="19">
    <source>
        <dbReference type="SAM" id="Phobius"/>
    </source>
</evidence>
<evidence type="ECO:0000256" key="16">
    <source>
        <dbReference type="PIRSR" id="PIRSR601461-2"/>
    </source>
</evidence>
<keyword evidence="16" id="KW-1015">Disulfide bond</keyword>
<gene>
    <name evidence="23" type="primary">ABCB1</name>
    <name evidence="23" type="ORF">O9K51_00061</name>
</gene>
<feature type="domain" description="ABC transmembrane type-1" evidence="21">
    <location>
        <begin position="831"/>
        <end position="1081"/>
    </location>
</feature>
<evidence type="ECO:0000256" key="12">
    <source>
        <dbReference type="ARBA" id="ARBA00022989"/>
    </source>
</evidence>
<dbReference type="InterPro" id="IPR001461">
    <property type="entry name" value="Aspartic_peptidase_A1"/>
</dbReference>